<evidence type="ECO:0000313" key="1">
    <source>
        <dbReference type="EMBL" id="ABI33147.1"/>
    </source>
</evidence>
<sequence>MTTKFTTVKATHNHTRFTVIREREGKSPDTLNVSYGKKGMTLKANGEAVKGSLAKSTLWQACHNAVAEYLEANGVAIGSPTVKAAKPAKTAKLEKPTKRFAYRELQAVLKAARAQGFDVDVKLNSKYDVLETEYDRLTNLTGKAKLVVGNFTQLAALAA</sequence>
<protein>
    <submittedName>
        <fullName evidence="1">PfWMP4_03</fullName>
    </submittedName>
</protein>
<dbReference type="KEGG" id="vg:5142304"/>
<proteinExistence type="predicted"/>
<dbReference type="GeneID" id="5142304"/>
<organism evidence="1 2">
    <name type="scientific">Phormidium phage Pf-WMP4</name>
    <dbReference type="NCBI Taxonomy" id="2913979"/>
    <lineage>
        <taxon>Viruses</taxon>
        <taxon>Duplodnaviria</taxon>
        <taxon>Heunggongvirae</taxon>
        <taxon>Uroviricota</taxon>
        <taxon>Caudoviricetes</taxon>
        <taxon>Saffermanviridae</taxon>
        <taxon>Wumpquatrovirus</taxon>
        <taxon>Wumpquatrovirus WMP4</taxon>
    </lineage>
</organism>
<dbReference type="RefSeq" id="YP_762633.1">
    <property type="nucleotide sequence ID" value="NC_008367.1"/>
</dbReference>
<evidence type="ECO:0000313" key="2">
    <source>
        <dbReference type="Proteomes" id="UP000000911"/>
    </source>
</evidence>
<reference evidence="1 2" key="1">
    <citation type="journal article" date="2007" name="Virology">
        <title>Cyanophage Pf-WMP4, a T7-like phage infecting the freshwater cyanobacterium Phormidium foveolarum: complete genome sequence and DNA translocation.</title>
        <authorList>
            <person name="Liu X."/>
            <person name="Shi M."/>
            <person name="Kong S."/>
            <person name="Gao Y."/>
            <person name="An C."/>
        </authorList>
    </citation>
    <scope>NUCLEOTIDE SEQUENCE</scope>
</reference>
<name>Q0GBW3_9CAUD</name>
<dbReference type="EMBL" id="DQ875742">
    <property type="protein sequence ID" value="ABI33147.1"/>
    <property type="molecule type" value="Genomic_DNA"/>
</dbReference>
<keyword evidence="2" id="KW-1185">Reference proteome</keyword>
<dbReference type="Proteomes" id="UP000000911">
    <property type="component" value="Segment"/>
</dbReference>
<accession>Q0GBW3</accession>